<dbReference type="EMBL" id="KB293098">
    <property type="protein sequence ID" value="ELU16543.1"/>
    <property type="molecule type" value="Genomic_DNA"/>
</dbReference>
<proteinExistence type="predicted"/>
<sequence>MSDLKATACRCNELDFNVKGTFVWRFACQCRNSEFCQYIGLLTLWQIGFDQKAVDKIDKLNSCLDDLKHLFACDPLLERSLLALFATSCDRLKSVIGMKIFPWDAVLANTLYHIYQTNLRNAPPGLHQVLQEFSNVLRNSLHDDSNISWISKSSNFETVIALALELTEVLLDRNCSHNEHEDALSIVLSLLSINPDPSSPLTQAHWSRLFKALDKAVYRYKSSIHGDVPRSLYFINALSKLASFNIPAQEVENKWKSQISSILTKFLFEQNPVHEDWTILKLGLKIAIFGA</sequence>
<reference evidence="2" key="3">
    <citation type="submission" date="2015-06" db="UniProtKB">
        <authorList>
            <consortium name="EnsemblMetazoa"/>
        </authorList>
    </citation>
    <scope>IDENTIFICATION</scope>
</reference>
<keyword evidence="3" id="KW-1185">Reference proteome</keyword>
<name>R7VCH6_CAPTE</name>
<accession>R7VCH6</accession>
<dbReference type="EMBL" id="AMQN01017416">
    <property type="status" value="NOT_ANNOTATED_CDS"/>
    <property type="molecule type" value="Genomic_DNA"/>
</dbReference>
<protein>
    <submittedName>
        <fullName evidence="1 2">Uncharacterized protein</fullName>
    </submittedName>
</protein>
<organism evidence="1">
    <name type="scientific">Capitella teleta</name>
    <name type="common">Polychaete worm</name>
    <dbReference type="NCBI Taxonomy" id="283909"/>
    <lineage>
        <taxon>Eukaryota</taxon>
        <taxon>Metazoa</taxon>
        <taxon>Spiralia</taxon>
        <taxon>Lophotrochozoa</taxon>
        <taxon>Annelida</taxon>
        <taxon>Polychaeta</taxon>
        <taxon>Sedentaria</taxon>
        <taxon>Scolecida</taxon>
        <taxon>Capitellidae</taxon>
        <taxon>Capitella</taxon>
    </lineage>
</organism>
<gene>
    <name evidence="1" type="ORF">CAPTEDRAFT_185663</name>
</gene>
<dbReference type="EnsemblMetazoa" id="CapteT185663">
    <property type="protein sequence ID" value="CapteP185663"/>
    <property type="gene ID" value="CapteG185663"/>
</dbReference>
<evidence type="ECO:0000313" key="3">
    <source>
        <dbReference type="Proteomes" id="UP000014760"/>
    </source>
</evidence>
<dbReference type="AlphaFoldDB" id="R7VCH6"/>
<dbReference type="Proteomes" id="UP000014760">
    <property type="component" value="Unassembled WGS sequence"/>
</dbReference>
<evidence type="ECO:0000313" key="2">
    <source>
        <dbReference type="EnsemblMetazoa" id="CapteP185663"/>
    </source>
</evidence>
<dbReference type="EMBL" id="AMQN01017417">
    <property type="status" value="NOT_ANNOTATED_CDS"/>
    <property type="molecule type" value="Genomic_DNA"/>
</dbReference>
<dbReference type="HOGENOM" id="CLU_957247_0_0_1"/>
<reference evidence="1 3" key="2">
    <citation type="journal article" date="2013" name="Nature">
        <title>Insights into bilaterian evolution from three spiralian genomes.</title>
        <authorList>
            <person name="Simakov O."/>
            <person name="Marletaz F."/>
            <person name="Cho S.J."/>
            <person name="Edsinger-Gonzales E."/>
            <person name="Havlak P."/>
            <person name="Hellsten U."/>
            <person name="Kuo D.H."/>
            <person name="Larsson T."/>
            <person name="Lv J."/>
            <person name="Arendt D."/>
            <person name="Savage R."/>
            <person name="Osoegawa K."/>
            <person name="de Jong P."/>
            <person name="Grimwood J."/>
            <person name="Chapman J.A."/>
            <person name="Shapiro H."/>
            <person name="Aerts A."/>
            <person name="Otillar R.P."/>
            <person name="Terry A.Y."/>
            <person name="Boore J.L."/>
            <person name="Grigoriev I.V."/>
            <person name="Lindberg D.R."/>
            <person name="Seaver E.C."/>
            <person name="Weisblat D.A."/>
            <person name="Putnam N.H."/>
            <person name="Rokhsar D.S."/>
        </authorList>
    </citation>
    <scope>NUCLEOTIDE SEQUENCE</scope>
    <source>
        <strain evidence="1 3">I ESC-2004</strain>
    </source>
</reference>
<reference evidence="3" key="1">
    <citation type="submission" date="2012-12" db="EMBL/GenBank/DDBJ databases">
        <authorList>
            <person name="Hellsten U."/>
            <person name="Grimwood J."/>
            <person name="Chapman J.A."/>
            <person name="Shapiro H."/>
            <person name="Aerts A."/>
            <person name="Otillar R.P."/>
            <person name="Terry A.Y."/>
            <person name="Boore J.L."/>
            <person name="Simakov O."/>
            <person name="Marletaz F."/>
            <person name="Cho S.-J."/>
            <person name="Edsinger-Gonzales E."/>
            <person name="Havlak P."/>
            <person name="Kuo D.-H."/>
            <person name="Larsson T."/>
            <person name="Lv J."/>
            <person name="Arendt D."/>
            <person name="Savage R."/>
            <person name="Osoegawa K."/>
            <person name="de Jong P."/>
            <person name="Lindberg D.R."/>
            <person name="Seaver E.C."/>
            <person name="Weisblat D.A."/>
            <person name="Putnam N.H."/>
            <person name="Grigoriev I.V."/>
            <person name="Rokhsar D.S."/>
        </authorList>
    </citation>
    <scope>NUCLEOTIDE SEQUENCE</scope>
    <source>
        <strain evidence="3">I ESC-2004</strain>
    </source>
</reference>
<evidence type="ECO:0000313" key="1">
    <source>
        <dbReference type="EMBL" id="ELU16543.1"/>
    </source>
</evidence>